<organism evidence="2 3">
    <name type="scientific">Caerostris extrusa</name>
    <name type="common">Bark spider</name>
    <name type="synonym">Caerostris bankana</name>
    <dbReference type="NCBI Taxonomy" id="172846"/>
    <lineage>
        <taxon>Eukaryota</taxon>
        <taxon>Metazoa</taxon>
        <taxon>Ecdysozoa</taxon>
        <taxon>Arthropoda</taxon>
        <taxon>Chelicerata</taxon>
        <taxon>Arachnida</taxon>
        <taxon>Araneae</taxon>
        <taxon>Araneomorphae</taxon>
        <taxon>Entelegynae</taxon>
        <taxon>Araneoidea</taxon>
        <taxon>Araneidae</taxon>
        <taxon>Caerostris</taxon>
    </lineage>
</organism>
<feature type="signal peptide" evidence="1">
    <location>
        <begin position="1"/>
        <end position="21"/>
    </location>
</feature>
<evidence type="ECO:0000313" key="2">
    <source>
        <dbReference type="EMBL" id="GIZ02585.1"/>
    </source>
</evidence>
<sequence>MNCRKALALALDLFCPLKTSPSPFPKVLYCCTIQIFSRPLSGILIPLTLHRETLSEYQTISRNTVEIRYTPILACKEGRQLEPALPPLHQQSEKQENRLIIRVHPLHPLPHRTQVSVVPLPPTFLSEGRRNCSNRNKEIS</sequence>
<keyword evidence="1" id="KW-0732">Signal</keyword>
<dbReference type="EMBL" id="BPLR01001476">
    <property type="protein sequence ID" value="GIZ02585.1"/>
    <property type="molecule type" value="Genomic_DNA"/>
</dbReference>
<evidence type="ECO:0000313" key="3">
    <source>
        <dbReference type="Proteomes" id="UP001054945"/>
    </source>
</evidence>
<reference evidence="2 3" key="1">
    <citation type="submission" date="2021-06" db="EMBL/GenBank/DDBJ databases">
        <title>Caerostris extrusa draft genome.</title>
        <authorList>
            <person name="Kono N."/>
            <person name="Arakawa K."/>
        </authorList>
    </citation>
    <scope>NUCLEOTIDE SEQUENCE [LARGE SCALE GENOMIC DNA]</scope>
</reference>
<comment type="caution">
    <text evidence="2">The sequence shown here is derived from an EMBL/GenBank/DDBJ whole genome shotgun (WGS) entry which is preliminary data.</text>
</comment>
<protein>
    <submittedName>
        <fullName evidence="2">Uncharacterized protein</fullName>
    </submittedName>
</protein>
<accession>A0AAV4Y7Y3</accession>
<evidence type="ECO:0000256" key="1">
    <source>
        <dbReference type="SAM" id="SignalP"/>
    </source>
</evidence>
<dbReference type="AlphaFoldDB" id="A0AAV4Y7Y3"/>
<keyword evidence="3" id="KW-1185">Reference proteome</keyword>
<proteinExistence type="predicted"/>
<name>A0AAV4Y7Y3_CAEEX</name>
<gene>
    <name evidence="2" type="ORF">CEXT_213771</name>
</gene>
<feature type="chain" id="PRO_5043999990" evidence="1">
    <location>
        <begin position="22"/>
        <end position="140"/>
    </location>
</feature>
<dbReference type="Proteomes" id="UP001054945">
    <property type="component" value="Unassembled WGS sequence"/>
</dbReference>